<dbReference type="Pfam" id="PF05036">
    <property type="entry name" value="SPOR"/>
    <property type="match status" value="1"/>
</dbReference>
<dbReference type="Gene3D" id="3.30.70.1070">
    <property type="entry name" value="Sporulation related repeat"/>
    <property type="match status" value="1"/>
</dbReference>
<name>A0A328ADX7_9CAUL</name>
<reference evidence="3" key="1">
    <citation type="submission" date="2018-05" db="EMBL/GenBank/DDBJ databases">
        <authorList>
            <person name="Li X."/>
        </authorList>
    </citation>
    <scope>NUCLEOTIDE SEQUENCE [LARGE SCALE GENOMIC DNA]</scope>
    <source>
        <strain evidence="3">YIM 73061</strain>
    </source>
</reference>
<sequence>MVANVAVQVVGSPDEAEARRVASRAAARRPGLTSEAVRATVNGRIVFRGLVRGFASRAAAGAFCEQLKAAGQACFLR</sequence>
<organism evidence="2 3">
    <name type="scientific">Phenylobacterium deserti</name>
    <dbReference type="NCBI Taxonomy" id="1914756"/>
    <lineage>
        <taxon>Bacteria</taxon>
        <taxon>Pseudomonadati</taxon>
        <taxon>Pseudomonadota</taxon>
        <taxon>Alphaproteobacteria</taxon>
        <taxon>Caulobacterales</taxon>
        <taxon>Caulobacteraceae</taxon>
        <taxon>Phenylobacterium</taxon>
    </lineage>
</organism>
<dbReference type="InterPro" id="IPR036680">
    <property type="entry name" value="SPOR-like_sf"/>
</dbReference>
<dbReference type="Proteomes" id="UP000249725">
    <property type="component" value="Unassembled WGS sequence"/>
</dbReference>
<protein>
    <recommendedName>
        <fullName evidence="1">SPOR domain-containing protein</fullName>
    </recommendedName>
</protein>
<dbReference type="InterPro" id="IPR007730">
    <property type="entry name" value="SPOR-like_dom"/>
</dbReference>
<evidence type="ECO:0000259" key="1">
    <source>
        <dbReference type="PROSITE" id="PS51724"/>
    </source>
</evidence>
<accession>A0A328ADX7</accession>
<comment type="caution">
    <text evidence="2">The sequence shown here is derived from an EMBL/GenBank/DDBJ whole genome shotgun (WGS) entry which is preliminary data.</text>
</comment>
<evidence type="ECO:0000313" key="2">
    <source>
        <dbReference type="EMBL" id="RAK52426.1"/>
    </source>
</evidence>
<dbReference type="PROSITE" id="PS51724">
    <property type="entry name" value="SPOR"/>
    <property type="match status" value="1"/>
</dbReference>
<dbReference type="EMBL" id="QFYR01000003">
    <property type="protein sequence ID" value="RAK52426.1"/>
    <property type="molecule type" value="Genomic_DNA"/>
</dbReference>
<dbReference type="GO" id="GO:0042834">
    <property type="term" value="F:peptidoglycan binding"/>
    <property type="evidence" value="ECO:0007669"/>
    <property type="project" value="InterPro"/>
</dbReference>
<proteinExistence type="predicted"/>
<evidence type="ECO:0000313" key="3">
    <source>
        <dbReference type="Proteomes" id="UP000249725"/>
    </source>
</evidence>
<keyword evidence="3" id="KW-1185">Reference proteome</keyword>
<feature type="domain" description="SPOR" evidence="1">
    <location>
        <begin position="1"/>
        <end position="77"/>
    </location>
</feature>
<gene>
    <name evidence="2" type="ORF">DJ018_14010</name>
</gene>
<dbReference type="AlphaFoldDB" id="A0A328ADX7"/>